<evidence type="ECO:0000256" key="1">
    <source>
        <dbReference type="SAM" id="Phobius"/>
    </source>
</evidence>
<keyword evidence="1" id="KW-1133">Transmembrane helix</keyword>
<keyword evidence="1" id="KW-0472">Membrane</keyword>
<accession>A0A3Q0RJP9</accession>
<dbReference type="Ensembl" id="ENSACIT00000012799.1">
    <property type="protein sequence ID" value="ENSACIP00000012449.1"/>
    <property type="gene ID" value="ENSACIG00000009715.1"/>
</dbReference>
<evidence type="ECO:0000313" key="2">
    <source>
        <dbReference type="Ensembl" id="ENSACIP00000012449.1"/>
    </source>
</evidence>
<dbReference type="AlphaFoldDB" id="A0A3Q0RJP9"/>
<dbReference type="GeneTree" id="ENSGT00940000181344"/>
<reference evidence="2" key="2">
    <citation type="submission" date="2025-09" db="UniProtKB">
        <authorList>
            <consortium name="Ensembl"/>
        </authorList>
    </citation>
    <scope>IDENTIFICATION</scope>
</reference>
<feature type="transmembrane region" description="Helical" evidence="1">
    <location>
        <begin position="111"/>
        <end position="144"/>
    </location>
</feature>
<name>A0A3Q0RJP9_AMPCI</name>
<protein>
    <submittedName>
        <fullName evidence="2">Uncharacterized protein</fullName>
    </submittedName>
</protein>
<dbReference type="STRING" id="61819.ENSACIP00000012449"/>
<sequence length="148" mass="16504">MADIDKLIVHVGNFGPFQRKIATLSSFPLTVFAFVPVGVGLKEECGWSEVKVRDVTILQPRNGLDLSAWISNATQLVACESRWVFDKNHSTIVSEFSLVCEKSWLADLNQVSLACGFFIGAFVAWSFWRSFCRALAVLLLFLIAQRSS</sequence>
<dbReference type="Proteomes" id="UP000261340">
    <property type="component" value="Unplaced"/>
</dbReference>
<keyword evidence="1" id="KW-0812">Transmembrane</keyword>
<keyword evidence="3" id="KW-1185">Reference proteome</keyword>
<proteinExistence type="predicted"/>
<reference evidence="2" key="1">
    <citation type="submission" date="2025-08" db="UniProtKB">
        <authorList>
            <consortium name="Ensembl"/>
        </authorList>
    </citation>
    <scope>IDENTIFICATION</scope>
</reference>
<organism evidence="2 3">
    <name type="scientific">Amphilophus citrinellus</name>
    <name type="common">Midas cichlid</name>
    <name type="synonym">Cichlasoma citrinellum</name>
    <dbReference type="NCBI Taxonomy" id="61819"/>
    <lineage>
        <taxon>Eukaryota</taxon>
        <taxon>Metazoa</taxon>
        <taxon>Chordata</taxon>
        <taxon>Craniata</taxon>
        <taxon>Vertebrata</taxon>
        <taxon>Euteleostomi</taxon>
        <taxon>Actinopterygii</taxon>
        <taxon>Neopterygii</taxon>
        <taxon>Teleostei</taxon>
        <taxon>Neoteleostei</taxon>
        <taxon>Acanthomorphata</taxon>
        <taxon>Ovalentaria</taxon>
        <taxon>Cichlomorphae</taxon>
        <taxon>Cichliformes</taxon>
        <taxon>Cichlidae</taxon>
        <taxon>New World cichlids</taxon>
        <taxon>Cichlasomatinae</taxon>
        <taxon>Heroini</taxon>
        <taxon>Amphilophus</taxon>
    </lineage>
</organism>
<evidence type="ECO:0000313" key="3">
    <source>
        <dbReference type="Proteomes" id="UP000261340"/>
    </source>
</evidence>
<feature type="transmembrane region" description="Helical" evidence="1">
    <location>
        <begin position="21"/>
        <end position="41"/>
    </location>
</feature>